<dbReference type="SUPFAM" id="SSF48403">
    <property type="entry name" value="Ankyrin repeat"/>
    <property type="match status" value="1"/>
</dbReference>
<name>A0A1T1GYA6_9GAMM</name>
<proteinExistence type="predicted"/>
<dbReference type="AlphaFoldDB" id="A0A1T1GYA6"/>
<dbReference type="RefSeq" id="WP_078190269.1">
    <property type="nucleotide sequence ID" value="NZ_JAMCOZ010000003.1"/>
</dbReference>
<organism evidence="1 2">
    <name type="scientific">Acinetobacter amyesii</name>
    <dbReference type="NCBI Taxonomy" id="2942470"/>
    <lineage>
        <taxon>Bacteria</taxon>
        <taxon>Pseudomonadati</taxon>
        <taxon>Pseudomonadota</taxon>
        <taxon>Gammaproteobacteria</taxon>
        <taxon>Moraxellales</taxon>
        <taxon>Moraxellaceae</taxon>
        <taxon>Acinetobacter</taxon>
    </lineage>
</organism>
<dbReference type="InterPro" id="IPR036770">
    <property type="entry name" value="Ankyrin_rpt-contain_sf"/>
</dbReference>
<accession>A0A1T1GYA6</accession>
<evidence type="ECO:0000313" key="1">
    <source>
        <dbReference type="EMBL" id="OOV82596.1"/>
    </source>
</evidence>
<protein>
    <recommendedName>
        <fullName evidence="3">Ankyrin repeat domain-containing protein</fullName>
    </recommendedName>
</protein>
<reference evidence="1 2" key="1">
    <citation type="submission" date="2017-02" db="EMBL/GenBank/DDBJ databases">
        <title>Acinetobacter sp. ANC 4945, whole genome shotgun sequencing project.</title>
        <authorList>
            <person name="Radolfova-Krizova L."/>
            <person name="Al Atrouni A."/>
            <person name="Nemec A."/>
        </authorList>
    </citation>
    <scope>NUCLEOTIDE SEQUENCE [LARGE SCALE GENOMIC DNA]</scope>
    <source>
        <strain evidence="1 2">ANC 4945</strain>
    </source>
</reference>
<comment type="caution">
    <text evidence="1">The sequence shown here is derived from an EMBL/GenBank/DDBJ whole genome shotgun (WGS) entry which is preliminary data.</text>
</comment>
<keyword evidence="2" id="KW-1185">Reference proteome</keyword>
<sequence length="327" mass="37886">MKSIISSTLLFISLILVSLHQISWAKNITLYTGSPYHIDQNHILYFNISNMPEGIIAAQIDLNQIFPNINTNVLKGKNYDFNKNQIEIISYQGLPIVINFSINTKNKNIENSTYFSISKGQKNSLSKPINIKSHPYSMEKLNHFEQIFYKDNSHLLKKNLADEPYLINLFMFHAAINNFADMNDFFQNAIKNLTQKNDIDNYEKAKNLYLEYLNFGENNEFYDTTLIMAAIEHTDISFIKKMKLRKINELVVDEVEPQTYYFTRCSPLGKAIRLNQYQIISYLLEKGASTEIVCISKFNEEQSALALAEQYKNKKVIKLINSTLKPK</sequence>
<dbReference type="Proteomes" id="UP000191160">
    <property type="component" value="Unassembled WGS sequence"/>
</dbReference>
<dbReference type="EMBL" id="MVKX01000005">
    <property type="protein sequence ID" value="OOV82596.1"/>
    <property type="molecule type" value="Genomic_DNA"/>
</dbReference>
<evidence type="ECO:0008006" key="3">
    <source>
        <dbReference type="Google" id="ProtNLM"/>
    </source>
</evidence>
<evidence type="ECO:0000313" key="2">
    <source>
        <dbReference type="Proteomes" id="UP000191160"/>
    </source>
</evidence>
<gene>
    <name evidence="1" type="ORF">B1202_09055</name>
</gene>
<dbReference type="Gene3D" id="1.25.40.20">
    <property type="entry name" value="Ankyrin repeat-containing domain"/>
    <property type="match status" value="1"/>
</dbReference>